<feature type="transmembrane region" description="Helical" evidence="8">
    <location>
        <begin position="25"/>
        <end position="45"/>
    </location>
</feature>
<dbReference type="PROSITE" id="PS51012">
    <property type="entry name" value="ABC_TM2"/>
    <property type="match status" value="1"/>
</dbReference>
<feature type="domain" description="ABC transmembrane type-2" evidence="9">
    <location>
        <begin position="157"/>
        <end position="382"/>
    </location>
</feature>
<dbReference type="PANTHER" id="PTHR30294">
    <property type="entry name" value="MEMBRANE COMPONENT OF ABC TRANSPORTER YHHJ-RELATED"/>
    <property type="match status" value="1"/>
</dbReference>
<dbReference type="GO" id="GO:0140359">
    <property type="term" value="F:ABC-type transporter activity"/>
    <property type="evidence" value="ECO:0007669"/>
    <property type="project" value="InterPro"/>
</dbReference>
<evidence type="ECO:0000256" key="6">
    <source>
        <dbReference type="ARBA" id="ARBA00022989"/>
    </source>
</evidence>
<keyword evidence="5 8" id="KW-0812">Transmembrane</keyword>
<keyword evidence="7 8" id="KW-0472">Membrane</keyword>
<proteinExistence type="inferred from homology"/>
<dbReference type="InterPro" id="IPR047817">
    <property type="entry name" value="ABC2_TM_bact-type"/>
</dbReference>
<protein>
    <submittedName>
        <fullName evidence="10">ABC transporter permease</fullName>
    </submittedName>
</protein>
<dbReference type="Pfam" id="PF12698">
    <property type="entry name" value="ABC2_membrane_3"/>
    <property type="match status" value="1"/>
</dbReference>
<dbReference type="InterPro" id="IPR051449">
    <property type="entry name" value="ABC-2_transporter_component"/>
</dbReference>
<comment type="similarity">
    <text evidence="2">Belongs to the ABC-2 integral membrane protein family.</text>
</comment>
<evidence type="ECO:0000259" key="9">
    <source>
        <dbReference type="PROSITE" id="PS51012"/>
    </source>
</evidence>
<gene>
    <name evidence="10" type="ORF">HUK84_17635</name>
</gene>
<dbReference type="PANTHER" id="PTHR30294:SF29">
    <property type="entry name" value="MULTIDRUG ABC TRANSPORTER PERMEASE YBHS-RELATED"/>
    <property type="match status" value="1"/>
</dbReference>
<feature type="transmembrane region" description="Helical" evidence="8">
    <location>
        <begin position="239"/>
        <end position="263"/>
    </location>
</feature>
<evidence type="ECO:0000256" key="4">
    <source>
        <dbReference type="ARBA" id="ARBA00022475"/>
    </source>
</evidence>
<sequence length="384" mass="42510">MTHLSFRRLGALLRKEWLQVRRDPMTLRLIIALPVMQLLIFGYAINTNPHDLPTGVLMAQPSQYERTIVTALRNTGYYRIRTIGTESEAEAGIAQGRLLFVVQVPPGFDRAVDRGESPAILIDVDGTDPTAIGYATAALAGLGDVLARDLPPPRRARAPIQAQTQTQTQAPPFRFLVHTRYNPEQLTVLNVVPGLICVVLMMSTLMLTTLAITRERERGTMENLLAMPVRPVEVMLAKIAPYIGIGYLQVVIILLIAVMLLHLPVRGSLPILFGVLGVFIASNLALGITYSTLAANQMQAQQMAQFTMLPFMLLSGFVFPFQGMPRWARYAGELMPTTHAVRIMRGVLLKGNGMADILPDLWPILLFTAITVLVAVRFYRETLD</sequence>
<evidence type="ECO:0000256" key="5">
    <source>
        <dbReference type="ARBA" id="ARBA00022692"/>
    </source>
</evidence>
<name>A0A7Y7IZK2_9PROT</name>
<dbReference type="EMBL" id="JABXXP010000649">
    <property type="protein sequence ID" value="NVN12928.1"/>
    <property type="molecule type" value="Genomic_DNA"/>
</dbReference>
<dbReference type="AlphaFoldDB" id="A0A7Y7IZK2"/>
<evidence type="ECO:0000256" key="1">
    <source>
        <dbReference type="ARBA" id="ARBA00004651"/>
    </source>
</evidence>
<evidence type="ECO:0000256" key="7">
    <source>
        <dbReference type="ARBA" id="ARBA00023136"/>
    </source>
</evidence>
<evidence type="ECO:0000313" key="10">
    <source>
        <dbReference type="EMBL" id="NVN12928.1"/>
    </source>
</evidence>
<comment type="caution">
    <text evidence="10">The sequence shown here is derived from an EMBL/GenBank/DDBJ whole genome shotgun (WGS) entry which is preliminary data.</text>
</comment>
<evidence type="ECO:0000313" key="11">
    <source>
        <dbReference type="Proteomes" id="UP000534870"/>
    </source>
</evidence>
<dbReference type="Proteomes" id="UP000534870">
    <property type="component" value="Unassembled WGS sequence"/>
</dbReference>
<dbReference type="InterPro" id="IPR013525">
    <property type="entry name" value="ABC2_TM"/>
</dbReference>
<organism evidence="10 11">
    <name type="scientific">Nguyenibacter vanlangensis</name>
    <dbReference type="NCBI Taxonomy" id="1216886"/>
    <lineage>
        <taxon>Bacteria</taxon>
        <taxon>Pseudomonadati</taxon>
        <taxon>Pseudomonadota</taxon>
        <taxon>Alphaproteobacteria</taxon>
        <taxon>Acetobacterales</taxon>
        <taxon>Acetobacteraceae</taxon>
        <taxon>Nguyenibacter</taxon>
    </lineage>
</organism>
<feature type="transmembrane region" description="Helical" evidence="8">
    <location>
        <begin position="361"/>
        <end position="379"/>
    </location>
</feature>
<evidence type="ECO:0000256" key="2">
    <source>
        <dbReference type="ARBA" id="ARBA00007783"/>
    </source>
</evidence>
<reference evidence="10 11" key="1">
    <citation type="submission" date="2020-06" db="EMBL/GenBank/DDBJ databases">
        <title>Description of novel acetic acid bacteria.</title>
        <authorList>
            <person name="Sombolestani A."/>
        </authorList>
    </citation>
    <scope>NUCLEOTIDE SEQUENCE [LARGE SCALE GENOMIC DNA]</scope>
    <source>
        <strain evidence="10 11">LMG 31431</strain>
    </source>
</reference>
<feature type="transmembrane region" description="Helical" evidence="8">
    <location>
        <begin position="303"/>
        <end position="321"/>
    </location>
</feature>
<evidence type="ECO:0000256" key="8">
    <source>
        <dbReference type="SAM" id="Phobius"/>
    </source>
</evidence>
<feature type="transmembrane region" description="Helical" evidence="8">
    <location>
        <begin position="191"/>
        <end position="212"/>
    </location>
</feature>
<accession>A0A7Y7IZK2</accession>
<dbReference type="GO" id="GO:0005886">
    <property type="term" value="C:plasma membrane"/>
    <property type="evidence" value="ECO:0007669"/>
    <property type="project" value="UniProtKB-SubCell"/>
</dbReference>
<dbReference type="RefSeq" id="WP_176641415.1">
    <property type="nucleotide sequence ID" value="NZ_JABXXP010000649.1"/>
</dbReference>
<keyword evidence="4" id="KW-1003">Cell membrane</keyword>
<keyword evidence="6 8" id="KW-1133">Transmembrane helix</keyword>
<evidence type="ECO:0000256" key="3">
    <source>
        <dbReference type="ARBA" id="ARBA00022448"/>
    </source>
</evidence>
<feature type="transmembrane region" description="Helical" evidence="8">
    <location>
        <begin position="269"/>
        <end position="291"/>
    </location>
</feature>
<comment type="subcellular location">
    <subcellularLocation>
        <location evidence="1">Cell membrane</location>
        <topology evidence="1">Multi-pass membrane protein</topology>
    </subcellularLocation>
</comment>
<keyword evidence="3" id="KW-0813">Transport</keyword>